<dbReference type="Proteomes" id="UP001218034">
    <property type="component" value="Chromosome"/>
</dbReference>
<gene>
    <name evidence="2" type="ORF">SVXNc_0713</name>
</gene>
<dbReference type="EMBL" id="CP104395">
    <property type="protein sequence ID" value="WEL19727.1"/>
    <property type="molecule type" value="Genomic_DNA"/>
</dbReference>
<name>A0ABY8CET9_9ARCH</name>
<proteinExistence type="predicted"/>
<evidence type="ECO:0000313" key="3">
    <source>
        <dbReference type="Proteomes" id="UP001218034"/>
    </source>
</evidence>
<feature type="coiled-coil region" evidence="1">
    <location>
        <begin position="52"/>
        <end position="79"/>
    </location>
</feature>
<reference evidence="2 3" key="1">
    <citation type="submission" date="2022-09" db="EMBL/GenBank/DDBJ databases">
        <title>Xylan utilization by haloarchaea-nanohaloarchaea associations.</title>
        <authorList>
            <person name="Yakimov M."/>
        </authorList>
    </citation>
    <scope>NUCLEOTIDE SEQUENCE [LARGE SCALE GENOMIC DNA]</scope>
    <source>
        <strain evidence="2 3">SVXNc</strain>
    </source>
</reference>
<keyword evidence="3" id="KW-1185">Reference proteome</keyword>
<evidence type="ECO:0000256" key="1">
    <source>
        <dbReference type="SAM" id="Coils"/>
    </source>
</evidence>
<organism evidence="2 3">
    <name type="scientific">Candidatus Nanohalococcus occultus</name>
    <dbReference type="NCBI Taxonomy" id="2978047"/>
    <lineage>
        <taxon>Archaea</taxon>
        <taxon>Candidatus Nanohalarchaeota</taxon>
        <taxon>Candidatus Nanohalarchaeota incertae sedis</taxon>
        <taxon>Candidatus Nanohalococcus</taxon>
    </lineage>
</organism>
<sequence>MTETELADTFSRLERKKREYAISYVSADYLANETSMFERLGITSTRVSQEHVDHWAEKLDQLEKEYAVARKESEKESRAVRASSYRFNGDSTSAIESMRKEVQEYREHGRRYLKSFAHIS</sequence>
<accession>A0ABY8CET9</accession>
<evidence type="ECO:0000313" key="2">
    <source>
        <dbReference type="EMBL" id="WEL19727.1"/>
    </source>
</evidence>
<keyword evidence="1" id="KW-0175">Coiled coil</keyword>
<protein>
    <submittedName>
        <fullName evidence="2">Uncharacterized protein</fullName>
    </submittedName>
</protein>